<evidence type="ECO:0000256" key="4">
    <source>
        <dbReference type="ARBA" id="ARBA00022958"/>
    </source>
</evidence>
<dbReference type="PANTHER" id="PTHR18919">
    <property type="entry name" value="ACETYL-COA C-ACYLTRANSFERASE"/>
    <property type="match status" value="1"/>
</dbReference>
<dbReference type="GO" id="GO:0006635">
    <property type="term" value="P:fatty acid beta-oxidation"/>
    <property type="evidence" value="ECO:0007669"/>
    <property type="project" value="TreeGrafter"/>
</dbReference>
<keyword evidence="3" id="KW-0479">Metal-binding</keyword>
<dbReference type="Gene3D" id="3.40.47.10">
    <property type="match status" value="1"/>
</dbReference>
<evidence type="ECO:0000256" key="5">
    <source>
        <dbReference type="ARBA" id="ARBA00023315"/>
    </source>
</evidence>
<keyword evidence="5" id="KW-0012">Acyltransferase</keyword>
<protein>
    <recommendedName>
        <fullName evidence="6">Thiolase N-terminal domain-containing protein</fullName>
    </recommendedName>
</protein>
<dbReference type="GO" id="GO:0005739">
    <property type="term" value="C:mitochondrion"/>
    <property type="evidence" value="ECO:0007669"/>
    <property type="project" value="TreeGrafter"/>
</dbReference>
<evidence type="ECO:0000313" key="7">
    <source>
        <dbReference type="EMBL" id="JAG64859.1"/>
    </source>
</evidence>
<evidence type="ECO:0000256" key="2">
    <source>
        <dbReference type="ARBA" id="ARBA00022679"/>
    </source>
</evidence>
<dbReference type="GO" id="GO:0046872">
    <property type="term" value="F:metal ion binding"/>
    <property type="evidence" value="ECO:0007669"/>
    <property type="project" value="UniProtKB-KW"/>
</dbReference>
<keyword evidence="2" id="KW-0808">Transferase</keyword>
<organism evidence="7">
    <name type="scientific">Lygus hesperus</name>
    <name type="common">Western plant bug</name>
    <dbReference type="NCBI Taxonomy" id="30085"/>
    <lineage>
        <taxon>Eukaryota</taxon>
        <taxon>Metazoa</taxon>
        <taxon>Ecdysozoa</taxon>
        <taxon>Arthropoda</taxon>
        <taxon>Hexapoda</taxon>
        <taxon>Insecta</taxon>
        <taxon>Pterygota</taxon>
        <taxon>Neoptera</taxon>
        <taxon>Paraneoptera</taxon>
        <taxon>Hemiptera</taxon>
        <taxon>Heteroptera</taxon>
        <taxon>Panheteroptera</taxon>
        <taxon>Cimicomorpha</taxon>
        <taxon>Miridae</taxon>
        <taxon>Mirini</taxon>
        <taxon>Lygus</taxon>
    </lineage>
</organism>
<dbReference type="Pfam" id="PF00108">
    <property type="entry name" value="Thiolase_N"/>
    <property type="match status" value="1"/>
</dbReference>
<dbReference type="CDD" id="cd00751">
    <property type="entry name" value="thiolase"/>
    <property type="match status" value="1"/>
</dbReference>
<evidence type="ECO:0000256" key="1">
    <source>
        <dbReference type="ARBA" id="ARBA00010982"/>
    </source>
</evidence>
<dbReference type="GO" id="GO:0003985">
    <property type="term" value="F:acetyl-CoA C-acetyltransferase activity"/>
    <property type="evidence" value="ECO:0007669"/>
    <property type="project" value="TreeGrafter"/>
</dbReference>
<name>A0A0K8TH77_LYGHE</name>
<proteinExistence type="inferred from homology"/>
<dbReference type="AlphaFoldDB" id="A0A0K8TH77"/>
<feature type="domain" description="Thiolase N-terminal" evidence="6">
    <location>
        <begin position="2"/>
        <end position="159"/>
    </location>
</feature>
<dbReference type="InterPro" id="IPR016039">
    <property type="entry name" value="Thiolase-like"/>
</dbReference>
<evidence type="ECO:0000256" key="3">
    <source>
        <dbReference type="ARBA" id="ARBA00022723"/>
    </source>
</evidence>
<evidence type="ECO:0000259" key="6">
    <source>
        <dbReference type="Pfam" id="PF00108"/>
    </source>
</evidence>
<keyword evidence="4" id="KW-0630">Potassium</keyword>
<dbReference type="SUPFAM" id="SSF53901">
    <property type="entry name" value="Thiolase-like"/>
    <property type="match status" value="1"/>
</dbReference>
<sequence length="197" mass="21434">MLGHQRVIVAGGMESMSNSPFYMMRGDSPYGGIKLHDAIIYDGLTDVYNKCHMGNCAENTAKVQKISREEQDNFAIASYKKSAEAVKAGLFKDEIVPVRVPQKRGKEDLIVEEDEEYKKVNFDKFSKLSTVFQKEGGTVTAGNASTLNDGGAAMVLMSGQALKEAKATPIARIVGFADGETKPIDFPIAPAFAILNY</sequence>
<dbReference type="InterPro" id="IPR020616">
    <property type="entry name" value="Thiolase_N"/>
</dbReference>
<dbReference type="PANTHER" id="PTHR18919:SF156">
    <property type="entry name" value="ACETYL-COA ACETYLTRANSFERASE, MITOCHONDRIAL"/>
    <property type="match status" value="1"/>
</dbReference>
<accession>A0A0K8TH77</accession>
<dbReference type="EMBL" id="GBRD01000962">
    <property type="protein sequence ID" value="JAG64859.1"/>
    <property type="molecule type" value="Transcribed_RNA"/>
</dbReference>
<comment type="similarity">
    <text evidence="1">Belongs to the thiolase-like superfamily. Thiolase family.</text>
</comment>
<dbReference type="InterPro" id="IPR002155">
    <property type="entry name" value="Thiolase"/>
</dbReference>
<reference evidence="7" key="1">
    <citation type="submission" date="2014-09" db="EMBL/GenBank/DDBJ databases">
        <authorList>
            <person name="Magalhaes I.L.F."/>
            <person name="Oliveira U."/>
            <person name="Santos F.R."/>
            <person name="Vidigal T.H.D.A."/>
            <person name="Brescovit A.D."/>
            <person name="Santos A.J."/>
        </authorList>
    </citation>
    <scope>NUCLEOTIDE SEQUENCE</scope>
</reference>